<proteinExistence type="predicted"/>
<dbReference type="Proteomes" id="UP001318860">
    <property type="component" value="Unassembled WGS sequence"/>
</dbReference>
<evidence type="ECO:0000313" key="2">
    <source>
        <dbReference type="EMBL" id="KAK6163327.1"/>
    </source>
</evidence>
<dbReference type="Gene3D" id="3.60.10.10">
    <property type="entry name" value="Endonuclease/exonuclease/phosphatase"/>
    <property type="match status" value="1"/>
</dbReference>
<dbReference type="EMBL" id="JABTTQ020000001">
    <property type="protein sequence ID" value="KAK6163327.1"/>
    <property type="molecule type" value="Genomic_DNA"/>
</dbReference>
<dbReference type="SUPFAM" id="SSF56219">
    <property type="entry name" value="DNase I-like"/>
    <property type="match status" value="1"/>
</dbReference>
<sequence>MKSPHIIFLSEMKCGISKVDKIKTQLTFNGFSVPSRGSSGGLALLWRKGISVVLRGYSDRFIDFDSEILGEKFRITGVYGELDVSKQRLFWNQFTSLSNDLSTPWLLLGDFNEVLSQDEFMGPGLRSNWQIDLFRQSLHSLNLHDLGFKGPKFTWHRLMNSPHTQRARLDRVVCNPHWQNLFPWSSVTHLNIYSDHSMLHVYISKRDPHSLHKRRRKIFRFEALWVKSKDCEQIIRDNWNSNFDNLPEKLTYQGFRLLRWGDKSHGNLSSRIAHLKKSLFRLQTRTITDTTRNLITDVKNQLDFLLEQDNIKWKQRAKQHWYVEGDRNTRFFHNYASKRKAINHIDSLLDSSGSPQSSPEALQQIITDYFGALFSSANPPESNIEQALQRVAPKVTPEMNQALIAPYTEKEIISALKHMHPFKSPGPDVGITILSRKPEKRSPSSLAYKQCRFMRFLVFDLRYIYHQLHSLIGAYWWDSKPGKKKIHWASWKTLSTAKSAGGLGFKDLRIFNLAMLSKQAWRLLTQPSSLLARLLQAKYYSSTSSMEAKLGNRPSWTWRSILEGRRALFVGCRKQIISGRTIKIWGGRWIPKPSSFTPSSIPSDLPRDALVNSLIDETSRCWKVELIRTFFAAPDADLILSIPISSSSQNDKWIWHHSKSGKYSVKSAYHAILDNPGYFTKKHPTLLFK</sequence>
<feature type="domain" description="Endonuclease/exonuclease/phosphatase" evidence="1">
    <location>
        <begin position="4"/>
        <end position="196"/>
    </location>
</feature>
<comment type="caution">
    <text evidence="2">The sequence shown here is derived from an EMBL/GenBank/DDBJ whole genome shotgun (WGS) entry which is preliminary data.</text>
</comment>
<name>A0ABR0XVT6_REHGL</name>
<reference evidence="2 3" key="1">
    <citation type="journal article" date="2021" name="Comput. Struct. Biotechnol. J.">
        <title>De novo genome assembly of the potent medicinal plant Rehmannia glutinosa using nanopore technology.</title>
        <authorList>
            <person name="Ma L."/>
            <person name="Dong C."/>
            <person name="Song C."/>
            <person name="Wang X."/>
            <person name="Zheng X."/>
            <person name="Niu Y."/>
            <person name="Chen S."/>
            <person name="Feng W."/>
        </authorList>
    </citation>
    <scope>NUCLEOTIDE SEQUENCE [LARGE SCALE GENOMIC DNA]</scope>
    <source>
        <strain evidence="2">DH-2019</strain>
    </source>
</reference>
<keyword evidence="3" id="KW-1185">Reference proteome</keyword>
<dbReference type="PANTHER" id="PTHR33710">
    <property type="entry name" value="BNAC02G09200D PROTEIN"/>
    <property type="match status" value="1"/>
</dbReference>
<organism evidence="2 3">
    <name type="scientific">Rehmannia glutinosa</name>
    <name type="common">Chinese foxglove</name>
    <dbReference type="NCBI Taxonomy" id="99300"/>
    <lineage>
        <taxon>Eukaryota</taxon>
        <taxon>Viridiplantae</taxon>
        <taxon>Streptophyta</taxon>
        <taxon>Embryophyta</taxon>
        <taxon>Tracheophyta</taxon>
        <taxon>Spermatophyta</taxon>
        <taxon>Magnoliopsida</taxon>
        <taxon>eudicotyledons</taxon>
        <taxon>Gunneridae</taxon>
        <taxon>Pentapetalae</taxon>
        <taxon>asterids</taxon>
        <taxon>lamiids</taxon>
        <taxon>Lamiales</taxon>
        <taxon>Orobanchaceae</taxon>
        <taxon>Rehmannieae</taxon>
        <taxon>Rehmannia</taxon>
    </lineage>
</organism>
<dbReference type="Pfam" id="PF03372">
    <property type="entry name" value="Exo_endo_phos"/>
    <property type="match status" value="1"/>
</dbReference>
<evidence type="ECO:0000259" key="1">
    <source>
        <dbReference type="Pfam" id="PF03372"/>
    </source>
</evidence>
<gene>
    <name evidence="2" type="ORF">DH2020_000191</name>
</gene>
<dbReference type="InterPro" id="IPR005135">
    <property type="entry name" value="Endo/exonuclease/phosphatase"/>
</dbReference>
<dbReference type="PANTHER" id="PTHR33710:SF77">
    <property type="entry name" value="DNASE I-LIKE SUPERFAMILY PROTEIN"/>
    <property type="match status" value="1"/>
</dbReference>
<dbReference type="InterPro" id="IPR036691">
    <property type="entry name" value="Endo/exonu/phosph_ase_sf"/>
</dbReference>
<evidence type="ECO:0000313" key="3">
    <source>
        <dbReference type="Proteomes" id="UP001318860"/>
    </source>
</evidence>
<protein>
    <recommendedName>
        <fullName evidence="1">Endonuclease/exonuclease/phosphatase domain-containing protein</fullName>
    </recommendedName>
</protein>
<accession>A0ABR0XVT6</accession>